<organism evidence="2 3">
    <name type="scientific">Fusarium beomiforme</name>
    <dbReference type="NCBI Taxonomy" id="44412"/>
    <lineage>
        <taxon>Eukaryota</taxon>
        <taxon>Fungi</taxon>
        <taxon>Dikarya</taxon>
        <taxon>Ascomycota</taxon>
        <taxon>Pezizomycotina</taxon>
        <taxon>Sordariomycetes</taxon>
        <taxon>Hypocreomycetidae</taxon>
        <taxon>Hypocreales</taxon>
        <taxon>Nectriaceae</taxon>
        <taxon>Fusarium</taxon>
        <taxon>Fusarium burgessii species complex</taxon>
    </lineage>
</organism>
<keyword evidence="3" id="KW-1185">Reference proteome</keyword>
<dbReference type="InterPro" id="IPR008979">
    <property type="entry name" value="Galactose-bd-like_sf"/>
</dbReference>
<dbReference type="OrthoDB" id="5102593at2759"/>
<protein>
    <recommendedName>
        <fullName evidence="4">CBM-cenC domain-containing protein</fullName>
    </recommendedName>
</protein>
<name>A0A9P5AS45_9HYPO</name>
<evidence type="ECO:0000256" key="1">
    <source>
        <dbReference type="SAM" id="SignalP"/>
    </source>
</evidence>
<gene>
    <name evidence="2" type="ORF">FBEOM_2406</name>
</gene>
<dbReference type="EMBL" id="PVQB02000084">
    <property type="protein sequence ID" value="KAF4343666.1"/>
    <property type="molecule type" value="Genomic_DNA"/>
</dbReference>
<dbReference type="Gene3D" id="2.60.120.260">
    <property type="entry name" value="Galactose-binding domain-like"/>
    <property type="match status" value="1"/>
</dbReference>
<feature type="signal peptide" evidence="1">
    <location>
        <begin position="1"/>
        <end position="19"/>
    </location>
</feature>
<dbReference type="Proteomes" id="UP000730481">
    <property type="component" value="Unassembled WGS sequence"/>
</dbReference>
<sequence>MRLTLSALQLLALCQLASASPCKPSSSVTLNVPTSTNIEPAFSATETSATIASGTDSSTTSYDTLTVSETESTSELSISTTLLSTSSVQPTTTIEATTDALTTFSEGSITTVETETISDSATLVPTSTAEATTTTSSAPEIPFNRVRNPGFEQGTTIPWEPMSGSLSITSSDFYSGSQSGYYAGSVPMDTMLGVRQFIDPSWIEPGKLYKFSVSVKITNTVGCGQRFVACGHGPGTGMTGAPGTIDQSPNDDFSWASVTCSWTQTQLEAGPSVQIRTYCKGFSFFFDDASLEEVETLG</sequence>
<proteinExistence type="predicted"/>
<dbReference type="SUPFAM" id="SSF49785">
    <property type="entry name" value="Galactose-binding domain-like"/>
    <property type="match status" value="1"/>
</dbReference>
<evidence type="ECO:0000313" key="3">
    <source>
        <dbReference type="Proteomes" id="UP000730481"/>
    </source>
</evidence>
<keyword evidence="1" id="KW-0732">Signal</keyword>
<evidence type="ECO:0000313" key="2">
    <source>
        <dbReference type="EMBL" id="KAF4343666.1"/>
    </source>
</evidence>
<evidence type="ECO:0008006" key="4">
    <source>
        <dbReference type="Google" id="ProtNLM"/>
    </source>
</evidence>
<comment type="caution">
    <text evidence="2">The sequence shown here is derived from an EMBL/GenBank/DDBJ whole genome shotgun (WGS) entry which is preliminary data.</text>
</comment>
<reference evidence="2" key="2">
    <citation type="submission" date="2020-02" db="EMBL/GenBank/DDBJ databases">
        <title>Identification and distribution of gene clusters putatively required for synthesis of sphingolipid metabolism inhibitors in phylogenetically diverse species of the filamentous fungus Fusarium.</title>
        <authorList>
            <person name="Kim H.-S."/>
            <person name="Busman M."/>
            <person name="Brown D.W."/>
            <person name="Divon H."/>
            <person name="Uhlig S."/>
            <person name="Proctor R.H."/>
        </authorList>
    </citation>
    <scope>NUCLEOTIDE SEQUENCE</scope>
    <source>
        <strain evidence="2">NRRL 25174</strain>
    </source>
</reference>
<feature type="chain" id="PRO_5040373121" description="CBM-cenC domain-containing protein" evidence="1">
    <location>
        <begin position="20"/>
        <end position="298"/>
    </location>
</feature>
<reference evidence="2" key="1">
    <citation type="journal article" date="2017" name="Mycologia">
        <title>Fusarium algeriense, sp. nov., a novel toxigenic crown rot pathogen of durum wheat from Algeria is nested in the Fusarium burgessii species complex.</title>
        <authorList>
            <person name="Laraba I."/>
            <person name="Keddad A."/>
            <person name="Boureghda H."/>
            <person name="Abdallah N."/>
            <person name="Vaughan M.M."/>
            <person name="Proctor R.H."/>
            <person name="Busman M."/>
            <person name="O'Donnell K."/>
        </authorList>
    </citation>
    <scope>NUCLEOTIDE SEQUENCE</scope>
    <source>
        <strain evidence="2">NRRL 25174</strain>
    </source>
</reference>
<accession>A0A9P5AS45</accession>
<dbReference type="AlphaFoldDB" id="A0A9P5AS45"/>